<accession>A0A067Z7G9</accession>
<evidence type="ECO:0000313" key="2">
    <source>
        <dbReference type="Proteomes" id="UP000031656"/>
    </source>
</evidence>
<name>A0A067Z7G9_GLUOY</name>
<proteinExistence type="predicted"/>
<dbReference type="InterPro" id="IPR014955">
    <property type="entry name" value="DUF1826"/>
</dbReference>
<dbReference type="EMBL" id="CP004373">
    <property type="protein sequence ID" value="AHK72232.1"/>
    <property type="molecule type" value="Genomic_DNA"/>
</dbReference>
<gene>
    <name evidence="1" type="ORF">GLS_c23620</name>
</gene>
<protein>
    <submittedName>
        <fullName evidence="1">Putative DUF1826 family protein</fullName>
    </submittedName>
</protein>
<dbReference type="Proteomes" id="UP000031656">
    <property type="component" value="Chromosome"/>
</dbReference>
<sequence length="201" mass="22474">MPVCPTRGRLDHLMSFRGILSPHRSLQSHEMDIPPSLQEAAEAYLQREPRLLMAKGTLPEIAAQLQVRVPEQARLLMQDMLDLAELYSTVSGHRNLRVRLEQITTDSCRKFHVDCVDLRLLRTYVGPGVQWTADQGHSVCEAPTGAVVFMKGKHFPGWEGAEKILHRSPPLSSRPAAERIRLLLTIDEASACADANFDMVA</sequence>
<dbReference type="RefSeq" id="WP_041112392.1">
    <property type="nucleotide sequence ID" value="NZ_CP004373.1"/>
</dbReference>
<dbReference type="GeneID" id="56906585"/>
<dbReference type="HOGENOM" id="CLU_120421_0_0_5"/>
<dbReference type="Pfam" id="PF08856">
    <property type="entry name" value="DUF1826"/>
    <property type="match status" value="1"/>
</dbReference>
<reference evidence="1 2" key="1">
    <citation type="journal article" date="2015" name="Appl. Microbiol. Biotechnol.">
        <title>The consequence of an additional NADH dehydrogenase paralog on the growth of Gluconobacter oxydans DSM3504.</title>
        <authorList>
            <person name="Kostner D."/>
            <person name="Luchterhand B."/>
            <person name="Junker A."/>
            <person name="Volland S."/>
            <person name="Daniel R."/>
            <person name="Buchs J."/>
            <person name="Liebl W."/>
            <person name="Ehrenreich A."/>
        </authorList>
    </citation>
    <scope>NUCLEOTIDE SEQUENCE [LARGE SCALE GENOMIC DNA]</scope>
    <source>
        <strain evidence="1">DSM 3504</strain>
    </source>
</reference>
<evidence type="ECO:0000313" key="1">
    <source>
        <dbReference type="EMBL" id="AHK72232.1"/>
    </source>
</evidence>
<dbReference type="KEGG" id="goy:GLS_c23620"/>
<organism evidence="1 2">
    <name type="scientific">Gluconobacter oxydans DSM 3504</name>
    <dbReference type="NCBI Taxonomy" id="1288313"/>
    <lineage>
        <taxon>Bacteria</taxon>
        <taxon>Pseudomonadati</taxon>
        <taxon>Pseudomonadota</taxon>
        <taxon>Alphaproteobacteria</taxon>
        <taxon>Acetobacterales</taxon>
        <taxon>Acetobacteraceae</taxon>
        <taxon>Gluconobacter</taxon>
    </lineage>
</organism>
<dbReference type="AlphaFoldDB" id="A0A067Z7G9"/>